<organism evidence="9">
    <name type="scientific">Sesamum radiatum</name>
    <name type="common">Black benniseed</name>
    <dbReference type="NCBI Taxonomy" id="300843"/>
    <lineage>
        <taxon>Eukaryota</taxon>
        <taxon>Viridiplantae</taxon>
        <taxon>Streptophyta</taxon>
        <taxon>Embryophyta</taxon>
        <taxon>Tracheophyta</taxon>
        <taxon>Spermatophyta</taxon>
        <taxon>Magnoliopsida</taxon>
        <taxon>eudicotyledons</taxon>
        <taxon>Gunneridae</taxon>
        <taxon>Pentapetalae</taxon>
        <taxon>asterids</taxon>
        <taxon>lamiids</taxon>
        <taxon>Lamiales</taxon>
        <taxon>Pedaliaceae</taxon>
        <taxon>Sesamum</taxon>
    </lineage>
</organism>
<sequence>MVHNQVWISLSRYRTAKGNNRIVDKSIEFEQVDRERNWDDQIILNGILFYLGSRHIQAAHRLPWWRTDGVIWTFIFHAGPVEFIYYWLHRALHHHFLYSRYHSHHHSSIVTEPITSVIHPFAEHIAYYLIFSMPVLLTLLMGNASILSIAIYLTFIDFMNNMGHCNFEHIPKRLFSLFPPLKYLIYTPSYHSLHHTQFRTNYSLFMPFYDYVYGTMDKSSDSLYEKSLVREAEAPDVVHLTHLTTPESIYHLRLGFAFLASEPQKYKWYLWLMWPVTLWSMMITWIYGRTFTVERNVFKHLKLQTWAIPKYTIQDQGLNGNGDLFLRKHPKLKVKLVDGSSLAVAVVLNSIPKGTTQVLLRGKLSKVANSIALALCQGGIQVYTTSEDEYEKLKAKLSNEGGNNLVLSKHGAPKIWLVGDDLSEDEQIKALKGTTFIPFSRFPPKKTRKDCVYLSTPAMLAPSILKTSTLVSFFSLTIELAAKKSDECMARSRNSACYGGMERTRVWRHDV</sequence>
<proteinExistence type="inferred from homology"/>
<protein>
    <submittedName>
        <fullName evidence="9">Very-long-chain aldehyde decarbonylase CER1</fullName>
    </submittedName>
</protein>
<dbReference type="GO" id="GO:0005506">
    <property type="term" value="F:iron ion binding"/>
    <property type="evidence" value="ECO:0007669"/>
    <property type="project" value="InterPro"/>
</dbReference>
<evidence type="ECO:0000256" key="2">
    <source>
        <dbReference type="ARBA" id="ARBA00009324"/>
    </source>
</evidence>
<feature type="domain" description="Fatty acid hydroxylase" evidence="7">
    <location>
        <begin position="80"/>
        <end position="215"/>
    </location>
</feature>
<comment type="subcellular location">
    <subcellularLocation>
        <location evidence="1">Membrane</location>
        <topology evidence="1">Multi-pass membrane protein</topology>
    </subcellularLocation>
</comment>
<evidence type="ECO:0000259" key="7">
    <source>
        <dbReference type="Pfam" id="PF04116"/>
    </source>
</evidence>
<accession>A0AAW2R290</accession>
<feature type="transmembrane region" description="Helical" evidence="6">
    <location>
        <begin position="70"/>
        <end position="88"/>
    </location>
</feature>
<comment type="similarity">
    <text evidence="2">Belongs to the sterol desaturase family.</text>
</comment>
<evidence type="ECO:0000313" key="9">
    <source>
        <dbReference type="EMBL" id="KAL0374192.1"/>
    </source>
</evidence>
<evidence type="ECO:0000256" key="1">
    <source>
        <dbReference type="ARBA" id="ARBA00004141"/>
    </source>
</evidence>
<reference evidence="9" key="1">
    <citation type="submission" date="2020-06" db="EMBL/GenBank/DDBJ databases">
        <authorList>
            <person name="Li T."/>
            <person name="Hu X."/>
            <person name="Zhang T."/>
            <person name="Song X."/>
            <person name="Zhang H."/>
            <person name="Dai N."/>
            <person name="Sheng W."/>
            <person name="Hou X."/>
            <person name="Wei L."/>
        </authorList>
    </citation>
    <scope>NUCLEOTIDE SEQUENCE</scope>
    <source>
        <strain evidence="9">G02</strain>
        <tissue evidence="9">Leaf</tissue>
    </source>
</reference>
<dbReference type="EMBL" id="JACGWJ010000014">
    <property type="protein sequence ID" value="KAL0374192.1"/>
    <property type="molecule type" value="Genomic_DNA"/>
</dbReference>
<evidence type="ECO:0000259" key="8">
    <source>
        <dbReference type="Pfam" id="PF12076"/>
    </source>
</evidence>
<evidence type="ECO:0000256" key="5">
    <source>
        <dbReference type="ARBA" id="ARBA00023136"/>
    </source>
</evidence>
<feature type="transmembrane region" description="Helical" evidence="6">
    <location>
        <begin position="125"/>
        <end position="153"/>
    </location>
</feature>
<gene>
    <name evidence="9" type="ORF">Sradi_3334900</name>
</gene>
<dbReference type="GO" id="GO:0016491">
    <property type="term" value="F:oxidoreductase activity"/>
    <property type="evidence" value="ECO:0007669"/>
    <property type="project" value="InterPro"/>
</dbReference>
<dbReference type="AlphaFoldDB" id="A0AAW2R290"/>
<dbReference type="Pfam" id="PF12076">
    <property type="entry name" value="CER1-like_C"/>
    <property type="match status" value="1"/>
</dbReference>
<dbReference type="PANTHER" id="PTHR11863">
    <property type="entry name" value="STEROL DESATURASE"/>
    <property type="match status" value="1"/>
</dbReference>
<comment type="caution">
    <text evidence="9">The sequence shown here is derived from an EMBL/GenBank/DDBJ whole genome shotgun (WGS) entry which is preliminary data.</text>
</comment>
<evidence type="ECO:0000256" key="4">
    <source>
        <dbReference type="ARBA" id="ARBA00022989"/>
    </source>
</evidence>
<dbReference type="GO" id="GO:0008610">
    <property type="term" value="P:lipid biosynthetic process"/>
    <property type="evidence" value="ECO:0007669"/>
    <property type="project" value="InterPro"/>
</dbReference>
<keyword evidence="5 6" id="KW-0472">Membrane</keyword>
<dbReference type="GO" id="GO:0016020">
    <property type="term" value="C:membrane"/>
    <property type="evidence" value="ECO:0007669"/>
    <property type="project" value="UniProtKB-SubCell"/>
</dbReference>
<feature type="transmembrane region" description="Helical" evidence="6">
    <location>
        <begin position="268"/>
        <end position="288"/>
    </location>
</feature>
<dbReference type="InterPro" id="IPR050307">
    <property type="entry name" value="Sterol_Desaturase_Related"/>
</dbReference>
<keyword evidence="3 6" id="KW-0812">Transmembrane</keyword>
<evidence type="ECO:0000256" key="6">
    <source>
        <dbReference type="SAM" id="Phobius"/>
    </source>
</evidence>
<dbReference type="InterPro" id="IPR021940">
    <property type="entry name" value="CER1-like_C"/>
</dbReference>
<keyword evidence="4 6" id="KW-1133">Transmembrane helix</keyword>
<evidence type="ECO:0000256" key="3">
    <source>
        <dbReference type="ARBA" id="ARBA00022692"/>
    </source>
</evidence>
<reference evidence="9" key="2">
    <citation type="journal article" date="2024" name="Plant">
        <title>Genomic evolution and insights into agronomic trait innovations of Sesamum species.</title>
        <authorList>
            <person name="Miao H."/>
            <person name="Wang L."/>
            <person name="Qu L."/>
            <person name="Liu H."/>
            <person name="Sun Y."/>
            <person name="Le M."/>
            <person name="Wang Q."/>
            <person name="Wei S."/>
            <person name="Zheng Y."/>
            <person name="Lin W."/>
            <person name="Duan Y."/>
            <person name="Cao H."/>
            <person name="Xiong S."/>
            <person name="Wang X."/>
            <person name="Wei L."/>
            <person name="Li C."/>
            <person name="Ma Q."/>
            <person name="Ju M."/>
            <person name="Zhao R."/>
            <person name="Li G."/>
            <person name="Mu C."/>
            <person name="Tian Q."/>
            <person name="Mei H."/>
            <person name="Zhang T."/>
            <person name="Gao T."/>
            <person name="Zhang H."/>
        </authorList>
    </citation>
    <scope>NUCLEOTIDE SEQUENCE</scope>
    <source>
        <strain evidence="9">G02</strain>
    </source>
</reference>
<dbReference type="Pfam" id="PF04116">
    <property type="entry name" value="FA_hydroxylase"/>
    <property type="match status" value="1"/>
</dbReference>
<feature type="domain" description="Very-long-chain aldehyde decarbonylase CER1-like C-terminal" evidence="8">
    <location>
        <begin position="358"/>
        <end position="465"/>
    </location>
</feature>
<dbReference type="InterPro" id="IPR006694">
    <property type="entry name" value="Fatty_acid_hydroxylase"/>
</dbReference>
<name>A0AAW2R290_SESRA</name>